<sequence length="76" mass="8603">MAYTFSMTVHTELPAAILFYIRAEDKHSYTSVNDLVLQNIIYCPGAFETQCKLAGADSRLFRERNGILTGGWAVWE</sequence>
<evidence type="ECO:0000313" key="1">
    <source>
        <dbReference type="EMBL" id="SUG17574.1"/>
    </source>
</evidence>
<evidence type="ECO:0000313" key="2">
    <source>
        <dbReference type="Proteomes" id="UP000254124"/>
    </source>
</evidence>
<dbReference type="EMBL" id="UGWZ01000001">
    <property type="protein sequence ID" value="SUG17574.1"/>
    <property type="molecule type" value="Genomic_DNA"/>
</dbReference>
<name>A0A379SDL7_SALER</name>
<gene>
    <name evidence="1" type="primary">SBOV41281_2</name>
    <name evidence="1" type="ORF">NCTC7295_05349</name>
</gene>
<accession>A0A379SDL7</accession>
<dbReference type="Proteomes" id="UP000254124">
    <property type="component" value="Unassembled WGS sequence"/>
</dbReference>
<proteinExistence type="predicted"/>
<reference evidence="1 2" key="1">
    <citation type="submission" date="2018-06" db="EMBL/GenBank/DDBJ databases">
        <authorList>
            <consortium name="Pathogen Informatics"/>
            <person name="Doyle S."/>
        </authorList>
    </citation>
    <scope>NUCLEOTIDE SEQUENCE [LARGE SCALE GENOMIC DNA]</scope>
    <source>
        <strain evidence="1 2">NCTC7295</strain>
    </source>
</reference>
<dbReference type="AlphaFoldDB" id="A0A379SDL7"/>
<organism evidence="1 2">
    <name type="scientific">Salmonella enterica subsp. arizonae</name>
    <dbReference type="NCBI Taxonomy" id="59203"/>
    <lineage>
        <taxon>Bacteria</taxon>
        <taxon>Pseudomonadati</taxon>
        <taxon>Pseudomonadota</taxon>
        <taxon>Gammaproteobacteria</taxon>
        <taxon>Enterobacterales</taxon>
        <taxon>Enterobacteriaceae</taxon>
        <taxon>Salmonella</taxon>
    </lineage>
</organism>
<protein>
    <submittedName>
        <fullName evidence="1">HTH-type transcriptional activator RhaR</fullName>
    </submittedName>
</protein>